<dbReference type="Gene3D" id="1.10.10.60">
    <property type="entry name" value="Homeodomain-like"/>
    <property type="match status" value="1"/>
</dbReference>
<organism evidence="7 8">
    <name type="scientific">Ectothiorhodospira magna</name>
    <dbReference type="NCBI Taxonomy" id="867345"/>
    <lineage>
        <taxon>Bacteria</taxon>
        <taxon>Pseudomonadati</taxon>
        <taxon>Pseudomonadota</taxon>
        <taxon>Gammaproteobacteria</taxon>
        <taxon>Chromatiales</taxon>
        <taxon>Ectothiorhodospiraceae</taxon>
        <taxon>Ectothiorhodospira</taxon>
    </lineage>
</organism>
<dbReference type="Gene3D" id="3.30.450.20">
    <property type="entry name" value="PAS domain"/>
    <property type="match status" value="1"/>
</dbReference>
<dbReference type="SMART" id="SM00382">
    <property type="entry name" value="AAA"/>
    <property type="match status" value="1"/>
</dbReference>
<evidence type="ECO:0000313" key="8">
    <source>
        <dbReference type="Proteomes" id="UP000199496"/>
    </source>
</evidence>
<keyword evidence="1" id="KW-0547">Nucleotide-binding</keyword>
<proteinExistence type="predicted"/>
<dbReference type="InterPro" id="IPR025944">
    <property type="entry name" value="Sigma_54_int_dom_CS"/>
</dbReference>
<dbReference type="SUPFAM" id="SSF55785">
    <property type="entry name" value="PYP-like sensor domain (PAS domain)"/>
    <property type="match status" value="1"/>
</dbReference>
<dbReference type="Pfam" id="PF02954">
    <property type="entry name" value="HTH_8"/>
    <property type="match status" value="1"/>
</dbReference>
<accession>A0A1H8ZAD9</accession>
<dbReference type="InterPro" id="IPR027417">
    <property type="entry name" value="P-loop_NTPase"/>
</dbReference>
<dbReference type="InterPro" id="IPR009057">
    <property type="entry name" value="Homeodomain-like_sf"/>
</dbReference>
<keyword evidence="5" id="KW-0804">Transcription</keyword>
<dbReference type="InterPro" id="IPR025943">
    <property type="entry name" value="Sigma_54_int_dom_ATP-bd_2"/>
</dbReference>
<evidence type="ECO:0000256" key="3">
    <source>
        <dbReference type="ARBA" id="ARBA00023015"/>
    </source>
</evidence>
<evidence type="ECO:0000256" key="4">
    <source>
        <dbReference type="ARBA" id="ARBA00023125"/>
    </source>
</evidence>
<dbReference type="PROSITE" id="PS00675">
    <property type="entry name" value="SIGMA54_INTERACT_1"/>
    <property type="match status" value="1"/>
</dbReference>
<name>A0A1H8ZAD9_9GAMM</name>
<dbReference type="Gene3D" id="3.40.50.300">
    <property type="entry name" value="P-loop containing nucleotide triphosphate hydrolases"/>
    <property type="match status" value="1"/>
</dbReference>
<evidence type="ECO:0000256" key="1">
    <source>
        <dbReference type="ARBA" id="ARBA00022741"/>
    </source>
</evidence>
<keyword evidence="4 7" id="KW-0238">DNA-binding</keyword>
<dbReference type="GO" id="GO:0006355">
    <property type="term" value="P:regulation of DNA-templated transcription"/>
    <property type="evidence" value="ECO:0007669"/>
    <property type="project" value="InterPro"/>
</dbReference>
<dbReference type="GO" id="GO:0005524">
    <property type="term" value="F:ATP binding"/>
    <property type="evidence" value="ECO:0007669"/>
    <property type="project" value="UniProtKB-KW"/>
</dbReference>
<keyword evidence="3" id="KW-0805">Transcription regulation</keyword>
<dbReference type="Pfam" id="PF25601">
    <property type="entry name" value="AAA_lid_14"/>
    <property type="match status" value="1"/>
</dbReference>
<evidence type="ECO:0000256" key="5">
    <source>
        <dbReference type="ARBA" id="ARBA00023163"/>
    </source>
</evidence>
<dbReference type="InterPro" id="IPR000014">
    <property type="entry name" value="PAS"/>
</dbReference>
<dbReference type="Pfam" id="PF00158">
    <property type="entry name" value="Sigma54_activat"/>
    <property type="match status" value="1"/>
</dbReference>
<evidence type="ECO:0000313" key="7">
    <source>
        <dbReference type="EMBL" id="SEP61303.1"/>
    </source>
</evidence>
<dbReference type="InterPro" id="IPR035965">
    <property type="entry name" value="PAS-like_dom_sf"/>
</dbReference>
<protein>
    <submittedName>
        <fullName evidence="7">Transcriptional regulator containing PAS, AAA-type ATPase, and DNA-binding Fis domains</fullName>
    </submittedName>
</protein>
<dbReference type="CDD" id="cd00009">
    <property type="entry name" value="AAA"/>
    <property type="match status" value="1"/>
</dbReference>
<dbReference type="GO" id="GO:0043565">
    <property type="term" value="F:sequence-specific DNA binding"/>
    <property type="evidence" value="ECO:0007669"/>
    <property type="project" value="InterPro"/>
</dbReference>
<evidence type="ECO:0000259" key="6">
    <source>
        <dbReference type="PROSITE" id="PS50045"/>
    </source>
</evidence>
<dbReference type="PROSITE" id="PS50045">
    <property type="entry name" value="SIGMA54_INTERACT_4"/>
    <property type="match status" value="1"/>
</dbReference>
<dbReference type="FunFam" id="3.40.50.300:FF:000006">
    <property type="entry name" value="DNA-binding transcriptional regulator NtrC"/>
    <property type="match status" value="1"/>
</dbReference>
<dbReference type="PANTHER" id="PTHR32071">
    <property type="entry name" value="TRANSCRIPTIONAL REGULATORY PROTEIN"/>
    <property type="match status" value="1"/>
</dbReference>
<dbReference type="SUPFAM" id="SSF52540">
    <property type="entry name" value="P-loop containing nucleoside triphosphate hydrolases"/>
    <property type="match status" value="1"/>
</dbReference>
<feature type="domain" description="Sigma-54 factor interaction" evidence="6">
    <location>
        <begin position="154"/>
        <end position="381"/>
    </location>
</feature>
<evidence type="ECO:0000256" key="2">
    <source>
        <dbReference type="ARBA" id="ARBA00022840"/>
    </source>
</evidence>
<dbReference type="InterPro" id="IPR003593">
    <property type="entry name" value="AAA+_ATPase"/>
</dbReference>
<dbReference type="EMBL" id="FOFO01000002">
    <property type="protein sequence ID" value="SEP61303.1"/>
    <property type="molecule type" value="Genomic_DNA"/>
</dbReference>
<dbReference type="STRING" id="867345.SAMN05421693_10237"/>
<dbReference type="InterPro" id="IPR025662">
    <property type="entry name" value="Sigma_54_int_dom_ATP-bd_1"/>
</dbReference>
<dbReference type="PROSITE" id="PS00676">
    <property type="entry name" value="SIGMA54_INTERACT_2"/>
    <property type="match status" value="1"/>
</dbReference>
<dbReference type="InterPro" id="IPR002078">
    <property type="entry name" value="Sigma_54_int"/>
</dbReference>
<dbReference type="InterPro" id="IPR058031">
    <property type="entry name" value="AAA_lid_NorR"/>
</dbReference>
<gene>
    <name evidence="7" type="ORF">SAMN05421693_10237</name>
</gene>
<sequence length="459" mass="49711">MGYGGSTRAEFLMEYLPAMLTLNNRPNAAAAPTLDQVVELIPDAFVILDGNHRLLAANRAALDCLSLSREALQGMGCGEFFLGVPGDCAGAGRCPLASPESMSRSVSVLVYGGRGRQRLNIRMTRHSGDDGDFFGLLLYPDAATVSGSSENVRLVGQSAPMRELMRMVERVGPTHATVLLLGESGVGKERVADYLHHCSGRAQGPLVVVDCSTLGEQIIEAELFGYEKGAFTGADRRKIGLFEAAQGGTLFIDEVGELPLAMQSKLLRVLETSRIRRVGGTEYIPVDARVVAATHRDLASMVTQGGFREDLYYRLSAFPIFIPPLRERREDVLALAEYFLREVEGGASHLPLSVPVTDLLVSHHYPGNVRELKNIMTRAAILAGGGPLLPEHIAFQSRQAHDADTGLSAQPRRVRTACTEAGVRAALAASGGHRSEAARRLGVSERTLYRYLEKFQIRG</sequence>
<dbReference type="CDD" id="cd00130">
    <property type="entry name" value="PAS"/>
    <property type="match status" value="1"/>
</dbReference>
<reference evidence="7 8" key="1">
    <citation type="submission" date="2016-10" db="EMBL/GenBank/DDBJ databases">
        <authorList>
            <person name="de Groot N.N."/>
        </authorList>
    </citation>
    <scope>NUCLEOTIDE SEQUENCE [LARGE SCALE GENOMIC DNA]</scope>
    <source>
        <strain evidence="7 8">B7-7</strain>
    </source>
</reference>
<keyword evidence="8" id="KW-1185">Reference proteome</keyword>
<dbReference type="Proteomes" id="UP000199496">
    <property type="component" value="Unassembled WGS sequence"/>
</dbReference>
<dbReference type="AlphaFoldDB" id="A0A1H8ZAD9"/>
<dbReference type="PROSITE" id="PS00688">
    <property type="entry name" value="SIGMA54_INTERACT_3"/>
    <property type="match status" value="1"/>
</dbReference>
<dbReference type="InterPro" id="IPR002197">
    <property type="entry name" value="HTH_Fis"/>
</dbReference>
<keyword evidence="2" id="KW-0067">ATP-binding</keyword>
<dbReference type="PANTHER" id="PTHR32071:SF113">
    <property type="entry name" value="ALGINATE BIOSYNTHESIS TRANSCRIPTIONAL REGULATORY PROTEIN ALGB"/>
    <property type="match status" value="1"/>
</dbReference>
<dbReference type="Gene3D" id="1.10.8.60">
    <property type="match status" value="1"/>
</dbReference>
<dbReference type="SUPFAM" id="SSF46689">
    <property type="entry name" value="Homeodomain-like"/>
    <property type="match status" value="1"/>
</dbReference>
<dbReference type="PRINTS" id="PR01590">
    <property type="entry name" value="HTHFIS"/>
</dbReference>